<reference evidence="2 3" key="1">
    <citation type="submission" date="2024-11" db="EMBL/GenBank/DDBJ databases">
        <title>Chromosome-level genome assembly of the freshwater bivalve Anodonta woodiana.</title>
        <authorList>
            <person name="Chen X."/>
        </authorList>
    </citation>
    <scope>NUCLEOTIDE SEQUENCE [LARGE SCALE GENOMIC DNA]</scope>
    <source>
        <strain evidence="2">MN2024</strain>
        <tissue evidence="2">Gills</tissue>
    </source>
</reference>
<evidence type="ECO:0000256" key="1">
    <source>
        <dbReference type="SAM" id="MobiDB-lite"/>
    </source>
</evidence>
<sequence length="86" mass="10071">MYNKPKNKLIPSREPTTEGGGEHIVFRPTQISGEFPMKRYTQPQPDFPVGHLAAVPFHCMSFQSRVCLIRNWFFKTLWQYKNGENL</sequence>
<protein>
    <submittedName>
        <fullName evidence="2">Uncharacterized protein</fullName>
    </submittedName>
</protein>
<keyword evidence="3" id="KW-1185">Reference proteome</keyword>
<evidence type="ECO:0000313" key="3">
    <source>
        <dbReference type="Proteomes" id="UP001634394"/>
    </source>
</evidence>
<dbReference type="EMBL" id="JBJQND010000009">
    <property type="protein sequence ID" value="KAL3867119.1"/>
    <property type="molecule type" value="Genomic_DNA"/>
</dbReference>
<evidence type="ECO:0000313" key="2">
    <source>
        <dbReference type="EMBL" id="KAL3867119.1"/>
    </source>
</evidence>
<gene>
    <name evidence="2" type="ORF">ACJMK2_044349</name>
</gene>
<proteinExistence type="predicted"/>
<accession>A0ABD3VZT5</accession>
<name>A0ABD3VZT5_SINWO</name>
<feature type="region of interest" description="Disordered" evidence="1">
    <location>
        <begin position="1"/>
        <end position="23"/>
    </location>
</feature>
<dbReference type="AlphaFoldDB" id="A0ABD3VZT5"/>
<comment type="caution">
    <text evidence="2">The sequence shown here is derived from an EMBL/GenBank/DDBJ whole genome shotgun (WGS) entry which is preliminary data.</text>
</comment>
<organism evidence="2 3">
    <name type="scientific">Sinanodonta woodiana</name>
    <name type="common">Chinese pond mussel</name>
    <name type="synonym">Anodonta woodiana</name>
    <dbReference type="NCBI Taxonomy" id="1069815"/>
    <lineage>
        <taxon>Eukaryota</taxon>
        <taxon>Metazoa</taxon>
        <taxon>Spiralia</taxon>
        <taxon>Lophotrochozoa</taxon>
        <taxon>Mollusca</taxon>
        <taxon>Bivalvia</taxon>
        <taxon>Autobranchia</taxon>
        <taxon>Heteroconchia</taxon>
        <taxon>Palaeoheterodonta</taxon>
        <taxon>Unionida</taxon>
        <taxon>Unionoidea</taxon>
        <taxon>Unionidae</taxon>
        <taxon>Unioninae</taxon>
        <taxon>Sinanodonta</taxon>
    </lineage>
</organism>
<dbReference type="Proteomes" id="UP001634394">
    <property type="component" value="Unassembled WGS sequence"/>
</dbReference>